<keyword evidence="4" id="KW-0539">Nucleus</keyword>
<dbReference type="InParanoid" id="A2ETJ2"/>
<dbReference type="eggNOG" id="KOG0048">
    <property type="taxonomic scope" value="Eukaryota"/>
</dbReference>
<feature type="domain" description="HTH myb-type" evidence="6">
    <location>
        <begin position="103"/>
        <end position="143"/>
    </location>
</feature>
<evidence type="ECO:0000259" key="6">
    <source>
        <dbReference type="PROSITE" id="PS51294"/>
    </source>
</evidence>
<evidence type="ECO:0000259" key="5">
    <source>
        <dbReference type="PROSITE" id="PS50090"/>
    </source>
</evidence>
<dbReference type="Pfam" id="PF13921">
    <property type="entry name" value="Myb_DNA-bind_6"/>
    <property type="match status" value="1"/>
</dbReference>
<dbReference type="GO" id="GO:0000978">
    <property type="term" value="F:RNA polymerase II cis-regulatory region sequence-specific DNA binding"/>
    <property type="evidence" value="ECO:0000318"/>
    <property type="project" value="GO_Central"/>
</dbReference>
<dbReference type="SUPFAM" id="SSF46689">
    <property type="entry name" value="Homeodomain-like"/>
    <property type="match status" value="2"/>
</dbReference>
<proteinExistence type="predicted"/>
<sequence>MGSSKSSYTATTRNSCPLAMFAFGLIPFNGSESDETIKSCEKIICDQINRKISLEEASYNLLVLVNTDEPARLIHRVLYAFDHHKPVISCNEKQVGIRKCNLWRQEEDILLLAAIHRYGLGDWKSISHFVGNGRTRSQCSQRWGRALDPKIAKIPWSKEEDDNLLKLVQEFEPHTWAKIARNMSSRSDVQCRYRYIQLMKKEHSSHLPVLGYQEEATSNSDESAKSPAGPNALNLMLQNEINKPQRIIFMSIPALLD</sequence>
<dbReference type="PROSITE" id="PS51294">
    <property type="entry name" value="HTH_MYB"/>
    <property type="match status" value="2"/>
</dbReference>
<dbReference type="VEuPathDB" id="TrichDB:TVAG_055240"/>
<accession>A2ETJ2</accession>
<dbReference type="VEuPathDB" id="TrichDB:TVAGG3_0007740"/>
<dbReference type="InterPro" id="IPR001005">
    <property type="entry name" value="SANT/Myb"/>
</dbReference>
<keyword evidence="2 7" id="KW-0238">DNA-binding</keyword>
<dbReference type="SMR" id="A2ETJ2"/>
<dbReference type="GO" id="GO:0006355">
    <property type="term" value="P:regulation of DNA-templated transcription"/>
    <property type="evidence" value="ECO:0000318"/>
    <property type="project" value="GO_Central"/>
</dbReference>
<evidence type="ECO:0000313" key="7">
    <source>
        <dbReference type="EMBL" id="EAY04038.1"/>
    </source>
</evidence>
<dbReference type="Proteomes" id="UP000001542">
    <property type="component" value="Unassembled WGS sequence"/>
</dbReference>
<feature type="domain" description="HTH myb-type" evidence="6">
    <location>
        <begin position="148"/>
        <end position="203"/>
    </location>
</feature>
<dbReference type="Gene3D" id="1.10.10.60">
    <property type="entry name" value="Homeodomain-like"/>
    <property type="match status" value="2"/>
</dbReference>
<dbReference type="CDD" id="cd00167">
    <property type="entry name" value="SANT"/>
    <property type="match status" value="2"/>
</dbReference>
<dbReference type="RefSeq" id="XP_001316261.1">
    <property type="nucleotide sequence ID" value="XM_001316226.1"/>
</dbReference>
<dbReference type="InterPro" id="IPR009057">
    <property type="entry name" value="Homeodomain-like_sf"/>
</dbReference>
<dbReference type="AlphaFoldDB" id="A2ETJ2"/>
<dbReference type="PANTHER" id="PTHR46621">
    <property type="entry name" value="SNRNA-ACTIVATING PROTEIN COMPLEX SUBUNIT 4"/>
    <property type="match status" value="1"/>
</dbReference>
<organism evidence="7 8">
    <name type="scientific">Trichomonas vaginalis (strain ATCC PRA-98 / G3)</name>
    <dbReference type="NCBI Taxonomy" id="412133"/>
    <lineage>
        <taxon>Eukaryota</taxon>
        <taxon>Metamonada</taxon>
        <taxon>Parabasalia</taxon>
        <taxon>Trichomonadida</taxon>
        <taxon>Trichomonadidae</taxon>
        <taxon>Trichomonas</taxon>
    </lineage>
</organism>
<evidence type="ECO:0000313" key="8">
    <source>
        <dbReference type="Proteomes" id="UP000001542"/>
    </source>
</evidence>
<feature type="domain" description="Myb-like" evidence="5">
    <location>
        <begin position="148"/>
        <end position="199"/>
    </location>
</feature>
<keyword evidence="8" id="KW-1185">Reference proteome</keyword>
<evidence type="ECO:0000256" key="1">
    <source>
        <dbReference type="ARBA" id="ARBA00023015"/>
    </source>
</evidence>
<dbReference type="InterPro" id="IPR051575">
    <property type="entry name" value="Myb-like_DNA-bd"/>
</dbReference>
<dbReference type="GO" id="GO:0005634">
    <property type="term" value="C:nucleus"/>
    <property type="evidence" value="ECO:0000318"/>
    <property type="project" value="GO_Central"/>
</dbReference>
<evidence type="ECO:0000256" key="2">
    <source>
        <dbReference type="ARBA" id="ARBA00023125"/>
    </source>
</evidence>
<dbReference type="PANTHER" id="PTHR46621:SF1">
    <property type="entry name" value="SNRNA-ACTIVATING PROTEIN COMPLEX SUBUNIT 4"/>
    <property type="match status" value="1"/>
</dbReference>
<keyword evidence="3" id="KW-0804">Transcription</keyword>
<evidence type="ECO:0000256" key="4">
    <source>
        <dbReference type="ARBA" id="ARBA00023242"/>
    </source>
</evidence>
<reference evidence="7" key="1">
    <citation type="submission" date="2006-10" db="EMBL/GenBank/DDBJ databases">
        <authorList>
            <person name="Amadeo P."/>
            <person name="Zhao Q."/>
            <person name="Wortman J."/>
            <person name="Fraser-Liggett C."/>
            <person name="Carlton J."/>
        </authorList>
    </citation>
    <scope>NUCLEOTIDE SEQUENCE</scope>
    <source>
        <strain evidence="7">G3</strain>
    </source>
</reference>
<dbReference type="SMART" id="SM00717">
    <property type="entry name" value="SANT"/>
    <property type="match status" value="2"/>
</dbReference>
<dbReference type="PROSITE" id="PS50090">
    <property type="entry name" value="MYB_LIKE"/>
    <property type="match status" value="2"/>
</dbReference>
<feature type="domain" description="Myb-like" evidence="5">
    <location>
        <begin position="103"/>
        <end position="147"/>
    </location>
</feature>
<dbReference type="EMBL" id="DS113487">
    <property type="protein sequence ID" value="EAY04038.1"/>
    <property type="molecule type" value="Genomic_DNA"/>
</dbReference>
<dbReference type="InterPro" id="IPR017930">
    <property type="entry name" value="Myb_dom"/>
</dbReference>
<dbReference type="KEGG" id="tva:4761887"/>
<dbReference type="GO" id="GO:0000981">
    <property type="term" value="F:DNA-binding transcription factor activity, RNA polymerase II-specific"/>
    <property type="evidence" value="ECO:0000318"/>
    <property type="project" value="GO_Central"/>
</dbReference>
<dbReference type="OrthoDB" id="2143914at2759"/>
<keyword evidence="1" id="KW-0805">Transcription regulation</keyword>
<gene>
    <name evidence="7" type="ORF">TVAG_055240</name>
</gene>
<evidence type="ECO:0000256" key="3">
    <source>
        <dbReference type="ARBA" id="ARBA00023163"/>
    </source>
</evidence>
<dbReference type="STRING" id="5722.A2ETJ2"/>
<name>A2ETJ2_TRIV3</name>
<reference evidence="7" key="2">
    <citation type="journal article" date="2007" name="Science">
        <title>Draft genome sequence of the sexually transmitted pathogen Trichomonas vaginalis.</title>
        <authorList>
            <person name="Carlton J.M."/>
            <person name="Hirt R.P."/>
            <person name="Silva J.C."/>
            <person name="Delcher A.L."/>
            <person name="Schatz M."/>
            <person name="Zhao Q."/>
            <person name="Wortman J.R."/>
            <person name="Bidwell S.L."/>
            <person name="Alsmark U.C.M."/>
            <person name="Besteiro S."/>
            <person name="Sicheritz-Ponten T."/>
            <person name="Noel C.J."/>
            <person name="Dacks J.B."/>
            <person name="Foster P.G."/>
            <person name="Simillion C."/>
            <person name="Van de Peer Y."/>
            <person name="Miranda-Saavedra D."/>
            <person name="Barton G.J."/>
            <person name="Westrop G.D."/>
            <person name="Mueller S."/>
            <person name="Dessi D."/>
            <person name="Fiori P.L."/>
            <person name="Ren Q."/>
            <person name="Paulsen I."/>
            <person name="Zhang H."/>
            <person name="Bastida-Corcuera F.D."/>
            <person name="Simoes-Barbosa A."/>
            <person name="Brown M.T."/>
            <person name="Hayes R.D."/>
            <person name="Mukherjee M."/>
            <person name="Okumura C.Y."/>
            <person name="Schneider R."/>
            <person name="Smith A.J."/>
            <person name="Vanacova S."/>
            <person name="Villalvazo M."/>
            <person name="Haas B.J."/>
            <person name="Pertea M."/>
            <person name="Feldblyum T.V."/>
            <person name="Utterback T.R."/>
            <person name="Shu C.L."/>
            <person name="Osoegawa K."/>
            <person name="de Jong P.J."/>
            <person name="Hrdy I."/>
            <person name="Horvathova L."/>
            <person name="Zubacova Z."/>
            <person name="Dolezal P."/>
            <person name="Malik S.B."/>
            <person name="Logsdon J.M. Jr."/>
            <person name="Henze K."/>
            <person name="Gupta A."/>
            <person name="Wang C.C."/>
            <person name="Dunne R.L."/>
            <person name="Upcroft J.A."/>
            <person name="Upcroft P."/>
            <person name="White O."/>
            <person name="Salzberg S.L."/>
            <person name="Tang P."/>
            <person name="Chiu C.-H."/>
            <person name="Lee Y.-S."/>
            <person name="Embley T.M."/>
            <person name="Coombs G.H."/>
            <person name="Mottram J.C."/>
            <person name="Tachezy J."/>
            <person name="Fraser-Liggett C.M."/>
            <person name="Johnson P.J."/>
        </authorList>
    </citation>
    <scope>NUCLEOTIDE SEQUENCE [LARGE SCALE GENOMIC DNA]</scope>
    <source>
        <strain evidence="7">G3</strain>
    </source>
</reference>
<protein>
    <submittedName>
        <fullName evidence="7">Myb-like DNA-binding domain containing protein</fullName>
    </submittedName>
</protein>